<dbReference type="Gramene" id="KMS65220">
    <property type="protein sequence ID" value="KMS65220"/>
    <property type="gene ID" value="BVRB_038190"/>
</dbReference>
<feature type="region of interest" description="Disordered" evidence="1">
    <location>
        <begin position="1"/>
        <end position="26"/>
    </location>
</feature>
<dbReference type="Proteomes" id="UP000035740">
    <property type="component" value="Unassembled WGS sequence"/>
</dbReference>
<protein>
    <submittedName>
        <fullName evidence="2">Uncharacterized protein</fullName>
    </submittedName>
</protein>
<dbReference type="AlphaFoldDB" id="A0A0J8BHM1"/>
<feature type="compositionally biased region" description="Polar residues" evidence="1">
    <location>
        <begin position="66"/>
        <end position="78"/>
    </location>
</feature>
<sequence length="96" mass="10098">FQNESSVNTQQSVCGDDVGPDSSANISCDTIMSEALAVAVQDPDPPGTALDTETLSASTEPLLPPRSTSNNMMESSSIEIPGQSRWLLPSKSCLLQ</sequence>
<feature type="compositionally biased region" description="Polar residues" evidence="1">
    <location>
        <begin position="1"/>
        <end position="13"/>
    </location>
</feature>
<reference evidence="2 3" key="1">
    <citation type="journal article" date="2014" name="Nature">
        <title>The genome of the recently domesticated crop plant sugar beet (Beta vulgaris).</title>
        <authorList>
            <person name="Dohm J.C."/>
            <person name="Minoche A.E."/>
            <person name="Holtgrawe D."/>
            <person name="Capella-Gutierrez S."/>
            <person name="Zakrzewski F."/>
            <person name="Tafer H."/>
            <person name="Rupp O."/>
            <person name="Sorensen T.R."/>
            <person name="Stracke R."/>
            <person name="Reinhardt R."/>
            <person name="Goesmann A."/>
            <person name="Kraft T."/>
            <person name="Schulz B."/>
            <person name="Stadler P.F."/>
            <person name="Schmidt T."/>
            <person name="Gabaldon T."/>
            <person name="Lehrach H."/>
            <person name="Weisshaar B."/>
            <person name="Himmelbauer H."/>
        </authorList>
    </citation>
    <scope>NUCLEOTIDE SEQUENCE [LARGE SCALE GENOMIC DNA]</scope>
    <source>
        <tissue evidence="2">Taproot</tissue>
    </source>
</reference>
<organism evidence="2 3">
    <name type="scientific">Beta vulgaris subsp. vulgaris</name>
    <name type="common">Beet</name>
    <dbReference type="NCBI Taxonomy" id="3555"/>
    <lineage>
        <taxon>Eukaryota</taxon>
        <taxon>Viridiplantae</taxon>
        <taxon>Streptophyta</taxon>
        <taxon>Embryophyta</taxon>
        <taxon>Tracheophyta</taxon>
        <taxon>Spermatophyta</taxon>
        <taxon>Magnoliopsida</taxon>
        <taxon>eudicotyledons</taxon>
        <taxon>Gunneridae</taxon>
        <taxon>Pentapetalae</taxon>
        <taxon>Caryophyllales</taxon>
        <taxon>Chenopodiaceae</taxon>
        <taxon>Betoideae</taxon>
        <taxon>Beta</taxon>
    </lineage>
</organism>
<evidence type="ECO:0000256" key="1">
    <source>
        <dbReference type="SAM" id="MobiDB-lite"/>
    </source>
</evidence>
<evidence type="ECO:0000313" key="3">
    <source>
        <dbReference type="Proteomes" id="UP000035740"/>
    </source>
</evidence>
<dbReference type="EMBL" id="KQ112589">
    <property type="protein sequence ID" value="KMS65220.1"/>
    <property type="molecule type" value="Genomic_DNA"/>
</dbReference>
<evidence type="ECO:0000313" key="2">
    <source>
        <dbReference type="EMBL" id="KMS65220.1"/>
    </source>
</evidence>
<keyword evidence="3" id="KW-1185">Reference proteome</keyword>
<feature type="non-terminal residue" evidence="2">
    <location>
        <position position="1"/>
    </location>
</feature>
<name>A0A0J8BHM1_BETVV</name>
<proteinExistence type="predicted"/>
<accession>A0A0J8BHM1</accession>
<gene>
    <name evidence="2" type="ORF">BVRB_038190</name>
</gene>
<feature type="region of interest" description="Disordered" evidence="1">
    <location>
        <begin position="40"/>
        <end position="81"/>
    </location>
</feature>